<protein>
    <submittedName>
        <fullName evidence="2">Uncharacterized protein</fullName>
    </submittedName>
</protein>
<comment type="caution">
    <text evidence="2">The sequence shown here is derived from an EMBL/GenBank/DDBJ whole genome shotgun (WGS) entry which is preliminary data.</text>
</comment>
<evidence type="ECO:0000313" key="2">
    <source>
        <dbReference type="EMBL" id="PON61812.1"/>
    </source>
</evidence>
<feature type="region of interest" description="Disordered" evidence="1">
    <location>
        <begin position="23"/>
        <end position="52"/>
    </location>
</feature>
<sequence length="52" mass="5712">MVSLAEDRAEKMKVTLMERGTITATKGNLPKNPNVFSSSNVDPINEHGKEKP</sequence>
<name>A0A2P5CL83_TREOI</name>
<dbReference type="InParanoid" id="A0A2P5CL83"/>
<evidence type="ECO:0000313" key="3">
    <source>
        <dbReference type="Proteomes" id="UP000237000"/>
    </source>
</evidence>
<proteinExistence type="predicted"/>
<reference evidence="3" key="1">
    <citation type="submission" date="2016-06" db="EMBL/GenBank/DDBJ databases">
        <title>Parallel loss of symbiosis genes in relatives of nitrogen-fixing non-legume Parasponia.</title>
        <authorList>
            <person name="Van Velzen R."/>
            <person name="Holmer R."/>
            <person name="Bu F."/>
            <person name="Rutten L."/>
            <person name="Van Zeijl A."/>
            <person name="Liu W."/>
            <person name="Santuari L."/>
            <person name="Cao Q."/>
            <person name="Sharma T."/>
            <person name="Shen D."/>
            <person name="Roswanjaya Y."/>
            <person name="Wardhani T."/>
            <person name="Kalhor M.S."/>
            <person name="Jansen J."/>
            <person name="Van den Hoogen J."/>
            <person name="Gungor B."/>
            <person name="Hartog M."/>
            <person name="Hontelez J."/>
            <person name="Verver J."/>
            <person name="Yang W.-C."/>
            <person name="Schijlen E."/>
            <person name="Repin R."/>
            <person name="Schilthuizen M."/>
            <person name="Schranz E."/>
            <person name="Heidstra R."/>
            <person name="Miyata K."/>
            <person name="Fedorova E."/>
            <person name="Kohlen W."/>
            <person name="Bisseling T."/>
            <person name="Smit S."/>
            <person name="Geurts R."/>
        </authorList>
    </citation>
    <scope>NUCLEOTIDE SEQUENCE [LARGE SCALE GENOMIC DNA]</scope>
    <source>
        <strain evidence="3">cv. RG33-2</strain>
    </source>
</reference>
<organism evidence="2 3">
    <name type="scientific">Trema orientale</name>
    <name type="common">Charcoal tree</name>
    <name type="synonym">Celtis orientalis</name>
    <dbReference type="NCBI Taxonomy" id="63057"/>
    <lineage>
        <taxon>Eukaryota</taxon>
        <taxon>Viridiplantae</taxon>
        <taxon>Streptophyta</taxon>
        <taxon>Embryophyta</taxon>
        <taxon>Tracheophyta</taxon>
        <taxon>Spermatophyta</taxon>
        <taxon>Magnoliopsida</taxon>
        <taxon>eudicotyledons</taxon>
        <taxon>Gunneridae</taxon>
        <taxon>Pentapetalae</taxon>
        <taxon>rosids</taxon>
        <taxon>fabids</taxon>
        <taxon>Rosales</taxon>
        <taxon>Cannabaceae</taxon>
        <taxon>Trema</taxon>
    </lineage>
</organism>
<evidence type="ECO:0000256" key="1">
    <source>
        <dbReference type="SAM" id="MobiDB-lite"/>
    </source>
</evidence>
<dbReference type="Proteomes" id="UP000237000">
    <property type="component" value="Unassembled WGS sequence"/>
</dbReference>
<keyword evidence="3" id="KW-1185">Reference proteome</keyword>
<dbReference type="EMBL" id="JXTC01000353">
    <property type="protein sequence ID" value="PON61812.1"/>
    <property type="molecule type" value="Genomic_DNA"/>
</dbReference>
<gene>
    <name evidence="2" type="ORF">TorRG33x02_281020</name>
</gene>
<dbReference type="AlphaFoldDB" id="A0A2P5CL83"/>
<accession>A0A2P5CL83</accession>